<dbReference type="OrthoDB" id="6475149at2759"/>
<keyword evidence="4" id="KW-1185">Reference proteome</keyword>
<evidence type="ECO:0000256" key="2">
    <source>
        <dbReference type="SAM" id="SignalP"/>
    </source>
</evidence>
<dbReference type="InterPro" id="IPR002083">
    <property type="entry name" value="MATH/TRAF_dom"/>
</dbReference>
<feature type="signal peptide" evidence="2">
    <location>
        <begin position="1"/>
        <end position="20"/>
    </location>
</feature>
<dbReference type="Gene3D" id="2.60.210.10">
    <property type="entry name" value="Apoptosis, Tumor Necrosis Factor Receptor Associated Protein 2, Chain A"/>
    <property type="match status" value="1"/>
</dbReference>
<dbReference type="GeneID" id="113210286"/>
<protein>
    <submittedName>
        <fullName evidence="5">Uncharacterized protein LOC113210286</fullName>
    </submittedName>
</protein>
<feature type="region of interest" description="Disordered" evidence="1">
    <location>
        <begin position="56"/>
        <end position="111"/>
    </location>
</feature>
<dbReference type="RefSeq" id="XP_026283975.1">
    <property type="nucleotide sequence ID" value="XM_026428190.2"/>
</dbReference>
<dbReference type="SUPFAM" id="SSF49599">
    <property type="entry name" value="TRAF domain-like"/>
    <property type="match status" value="1"/>
</dbReference>
<evidence type="ECO:0000259" key="3">
    <source>
        <dbReference type="Pfam" id="PF22486"/>
    </source>
</evidence>
<evidence type="ECO:0000313" key="4">
    <source>
        <dbReference type="Proteomes" id="UP000504606"/>
    </source>
</evidence>
<sequence length="463" mass="49930">MLAALPLCVAAALLWPGLLGQGGPSRGAMAAGVAAEGPAVLSPLIGPAQEREALARRLHHQQQHHLRHQHHYGDPRLTGRHPALGQSADGSTAPPLGMHVGNAAVAPAPPPPPGMHVANAAAAGAGGACQFNAEHLASTVAKQLEGICNEKEITDRFHNLGSQLADQFNVLKTMILNLEDKVGAMDIGMERAERRLLSAVSKRCGRAGAAEDELGGMADAEQEEAAVPGAAAALQDDDEDDEDADYADNPALVTVSRDGAQGASARDEELQRFNNTVHTEYAPQAHPDHESGLGNSLAGCGHGQRVFTYYWRVRNMDYKMTGWNHRRSLRSPSFYVWPGGYRMYLRIYPRQSGENVYVHVGLMRGEHDGALPWPFRLKHRLAVLDQVSSMASSGPGSGPVDLVSRLWDPSQLCSGYNWQRPAAHTPDNYECVGLGFPQSVLRSRSYLRQDTALVKLTVCLNQP</sequence>
<keyword evidence="2" id="KW-0732">Signal</keyword>
<organism evidence="4 5">
    <name type="scientific">Frankliniella occidentalis</name>
    <name type="common">Western flower thrips</name>
    <name type="synonym">Euthrips occidentalis</name>
    <dbReference type="NCBI Taxonomy" id="133901"/>
    <lineage>
        <taxon>Eukaryota</taxon>
        <taxon>Metazoa</taxon>
        <taxon>Ecdysozoa</taxon>
        <taxon>Arthropoda</taxon>
        <taxon>Hexapoda</taxon>
        <taxon>Insecta</taxon>
        <taxon>Pterygota</taxon>
        <taxon>Neoptera</taxon>
        <taxon>Paraneoptera</taxon>
        <taxon>Thysanoptera</taxon>
        <taxon>Terebrantia</taxon>
        <taxon>Thripoidea</taxon>
        <taxon>Thripidae</taxon>
        <taxon>Frankliniella</taxon>
    </lineage>
</organism>
<dbReference type="KEGG" id="foc:113210286"/>
<dbReference type="Proteomes" id="UP000504606">
    <property type="component" value="Unplaced"/>
</dbReference>
<feature type="domain" description="MATH" evidence="3">
    <location>
        <begin position="308"/>
        <end position="458"/>
    </location>
</feature>
<reference evidence="5" key="1">
    <citation type="submission" date="2025-08" db="UniProtKB">
        <authorList>
            <consortium name="RefSeq"/>
        </authorList>
    </citation>
    <scope>IDENTIFICATION</scope>
    <source>
        <tissue evidence="5">Whole organism</tissue>
    </source>
</reference>
<dbReference type="InterPro" id="IPR008974">
    <property type="entry name" value="TRAF-like"/>
</dbReference>
<dbReference type="AlphaFoldDB" id="A0A6J1SX95"/>
<accession>A0A6J1SX95</accession>
<feature type="compositionally biased region" description="Basic residues" evidence="1">
    <location>
        <begin position="56"/>
        <end position="70"/>
    </location>
</feature>
<gene>
    <name evidence="5" type="primary">LOC113210286</name>
</gene>
<feature type="region of interest" description="Disordered" evidence="1">
    <location>
        <begin position="226"/>
        <end position="245"/>
    </location>
</feature>
<feature type="compositionally biased region" description="Acidic residues" evidence="1">
    <location>
        <begin position="235"/>
        <end position="245"/>
    </location>
</feature>
<dbReference type="Pfam" id="PF22486">
    <property type="entry name" value="MATH_2"/>
    <property type="match status" value="1"/>
</dbReference>
<proteinExistence type="predicted"/>
<evidence type="ECO:0000256" key="1">
    <source>
        <dbReference type="SAM" id="MobiDB-lite"/>
    </source>
</evidence>
<feature type="chain" id="PRO_5027023858" evidence="2">
    <location>
        <begin position="21"/>
        <end position="463"/>
    </location>
</feature>
<name>A0A6J1SX95_FRAOC</name>
<evidence type="ECO:0000313" key="5">
    <source>
        <dbReference type="RefSeq" id="XP_026283975.1"/>
    </source>
</evidence>